<evidence type="ECO:0000256" key="1">
    <source>
        <dbReference type="SAM" id="MobiDB-lite"/>
    </source>
</evidence>
<accession>A0A4P1REZ1</accession>
<feature type="region of interest" description="Disordered" evidence="1">
    <location>
        <begin position="232"/>
        <end position="256"/>
    </location>
</feature>
<dbReference type="EMBL" id="CM007366">
    <property type="protein sequence ID" value="OIW09627.1"/>
    <property type="molecule type" value="Genomic_DNA"/>
</dbReference>
<sequence length="281" mass="30692">MENNIVEDFITKMQQPLSPNDDDHKSNDMIIDDMNQKVDSVVAETEVGDEGLEQHDSFIHVAESDDLVQPIIEMSNVKNQNEGLAESGVVSHKRKLSQVADEGGEKVSENQSLLNDPEAQEKDIANDDAKRTKLDLNIPIIDEDDDGSVYLEEYGIVDSPNTLGIQQTPQGGEMDDEVVGIVYSPPVAAIGFQVAPQGEELDKKVEENEDLPATPLSLGLKLEPQGLKVVDSPYGFGAQESEAGSSNLNKNDAGSSKAHHIYDFDLNVPLTDEDEDEAEDF</sequence>
<feature type="region of interest" description="Disordered" evidence="1">
    <location>
        <begin position="100"/>
        <end position="127"/>
    </location>
</feature>
<gene>
    <name evidence="2" type="ORF">TanjilG_28226</name>
</gene>
<feature type="compositionally biased region" description="Polar residues" evidence="1">
    <location>
        <begin position="242"/>
        <end position="254"/>
    </location>
</feature>
<evidence type="ECO:0000313" key="3">
    <source>
        <dbReference type="Proteomes" id="UP000188354"/>
    </source>
</evidence>
<dbReference type="Proteomes" id="UP000188354">
    <property type="component" value="Chromosome LG06"/>
</dbReference>
<proteinExistence type="predicted"/>
<keyword evidence="3" id="KW-1185">Reference proteome</keyword>
<organism evidence="2 3">
    <name type="scientific">Lupinus angustifolius</name>
    <name type="common">Narrow-leaved blue lupine</name>
    <dbReference type="NCBI Taxonomy" id="3871"/>
    <lineage>
        <taxon>Eukaryota</taxon>
        <taxon>Viridiplantae</taxon>
        <taxon>Streptophyta</taxon>
        <taxon>Embryophyta</taxon>
        <taxon>Tracheophyta</taxon>
        <taxon>Spermatophyta</taxon>
        <taxon>Magnoliopsida</taxon>
        <taxon>eudicotyledons</taxon>
        <taxon>Gunneridae</taxon>
        <taxon>Pentapetalae</taxon>
        <taxon>rosids</taxon>
        <taxon>fabids</taxon>
        <taxon>Fabales</taxon>
        <taxon>Fabaceae</taxon>
        <taxon>Papilionoideae</taxon>
        <taxon>50 kb inversion clade</taxon>
        <taxon>genistoids sensu lato</taxon>
        <taxon>core genistoids</taxon>
        <taxon>Genisteae</taxon>
        <taxon>Lupinus</taxon>
    </lineage>
</organism>
<protein>
    <submittedName>
        <fullName evidence="2">Uncharacterized protein</fullName>
    </submittedName>
</protein>
<dbReference type="Gramene" id="OIW09627">
    <property type="protein sequence ID" value="OIW09627"/>
    <property type="gene ID" value="TanjilG_28226"/>
</dbReference>
<dbReference type="OrthoDB" id="10338884at2759"/>
<feature type="region of interest" description="Disordered" evidence="1">
    <location>
        <begin position="1"/>
        <end position="36"/>
    </location>
</feature>
<name>A0A4P1REZ1_LUPAN</name>
<reference evidence="2 3" key="1">
    <citation type="journal article" date="2017" name="Plant Biotechnol. J.">
        <title>A comprehensive draft genome sequence for lupin (Lupinus angustifolius), an emerging health food: insights into plant-microbe interactions and legume evolution.</title>
        <authorList>
            <person name="Hane J.K."/>
            <person name="Ming Y."/>
            <person name="Kamphuis L.G."/>
            <person name="Nelson M.N."/>
            <person name="Garg G."/>
            <person name="Atkins C.A."/>
            <person name="Bayer P.E."/>
            <person name="Bravo A."/>
            <person name="Bringans S."/>
            <person name="Cannon S."/>
            <person name="Edwards D."/>
            <person name="Foley R."/>
            <person name="Gao L.L."/>
            <person name="Harrison M.J."/>
            <person name="Huang W."/>
            <person name="Hurgobin B."/>
            <person name="Li S."/>
            <person name="Liu C.W."/>
            <person name="McGrath A."/>
            <person name="Morahan G."/>
            <person name="Murray J."/>
            <person name="Weller J."/>
            <person name="Jian J."/>
            <person name="Singh K.B."/>
        </authorList>
    </citation>
    <scope>NUCLEOTIDE SEQUENCE [LARGE SCALE GENOMIC DNA]</scope>
    <source>
        <strain evidence="3">cv. Tanjil</strain>
        <tissue evidence="2">Whole plant</tissue>
    </source>
</reference>
<dbReference type="AlphaFoldDB" id="A0A4P1REZ1"/>
<evidence type="ECO:0000313" key="2">
    <source>
        <dbReference type="EMBL" id="OIW09627.1"/>
    </source>
</evidence>
<dbReference type="KEGG" id="lang:109350900"/>